<keyword evidence="1" id="KW-1277">Toxin-antitoxin system</keyword>
<dbReference type="Pfam" id="PF15738">
    <property type="entry name" value="YafQ_toxin"/>
    <property type="match status" value="1"/>
</dbReference>
<dbReference type="PANTHER" id="PTHR40588:SF1">
    <property type="entry name" value="MRNA INTERFERASE TOXIN YAFQ"/>
    <property type="match status" value="1"/>
</dbReference>
<dbReference type="GO" id="GO:0006402">
    <property type="term" value="P:mRNA catabolic process"/>
    <property type="evidence" value="ECO:0007669"/>
    <property type="project" value="TreeGrafter"/>
</dbReference>
<dbReference type="InterPro" id="IPR035093">
    <property type="entry name" value="RelE/ParE_toxin_dom_sf"/>
</dbReference>
<dbReference type="NCBIfam" id="TIGR02385">
    <property type="entry name" value="RelE_StbE"/>
    <property type="match status" value="1"/>
</dbReference>
<dbReference type="EC" id="3.1.-.-" evidence="3"/>
<dbReference type="GO" id="GO:0006415">
    <property type="term" value="P:translational termination"/>
    <property type="evidence" value="ECO:0007669"/>
    <property type="project" value="TreeGrafter"/>
</dbReference>
<dbReference type="AlphaFoldDB" id="A0A2X2TPT1"/>
<dbReference type="Proteomes" id="UP000249891">
    <property type="component" value="Unassembled WGS sequence"/>
</dbReference>
<dbReference type="EMBL" id="UARG01000017">
    <property type="protein sequence ID" value="SQA78450.1"/>
    <property type="molecule type" value="Genomic_DNA"/>
</dbReference>
<dbReference type="PANTHER" id="PTHR40588">
    <property type="entry name" value="MRNA INTERFERASE TOXIN YAFQ"/>
    <property type="match status" value="1"/>
</dbReference>
<evidence type="ECO:0000256" key="2">
    <source>
        <dbReference type="PIRSR" id="PIRSR006156-1"/>
    </source>
</evidence>
<dbReference type="GO" id="GO:0016787">
    <property type="term" value="F:hydrolase activity"/>
    <property type="evidence" value="ECO:0007669"/>
    <property type="project" value="UniProtKB-KW"/>
</dbReference>
<protein>
    <submittedName>
        <fullName evidence="3">mRNA interferase YafQ</fullName>
        <ecNumber evidence="3">3.1.-.-</ecNumber>
    </submittedName>
</protein>
<organism evidence="3 4">
    <name type="scientific">Capnocytophaga ochracea</name>
    <dbReference type="NCBI Taxonomy" id="1018"/>
    <lineage>
        <taxon>Bacteria</taxon>
        <taxon>Pseudomonadati</taxon>
        <taxon>Bacteroidota</taxon>
        <taxon>Flavobacteriia</taxon>
        <taxon>Flavobacteriales</taxon>
        <taxon>Flavobacteriaceae</taxon>
        <taxon>Capnocytophaga</taxon>
    </lineage>
</organism>
<dbReference type="InterPro" id="IPR007712">
    <property type="entry name" value="RelE/ParE_toxin"/>
</dbReference>
<evidence type="ECO:0000313" key="3">
    <source>
        <dbReference type="EMBL" id="SQA78450.1"/>
    </source>
</evidence>
<dbReference type="Gene3D" id="3.30.2310.20">
    <property type="entry name" value="RelE-like"/>
    <property type="match status" value="1"/>
</dbReference>
<reference evidence="3 4" key="1">
    <citation type="submission" date="2018-06" db="EMBL/GenBank/DDBJ databases">
        <authorList>
            <consortium name="Pathogen Informatics"/>
            <person name="Doyle S."/>
        </authorList>
    </citation>
    <scope>NUCLEOTIDE SEQUENCE [LARGE SCALE GENOMIC DNA]</scope>
    <source>
        <strain evidence="3 4">NCTC11546</strain>
    </source>
</reference>
<gene>
    <name evidence="3" type="primary">yafQ_2</name>
    <name evidence="3" type="ORF">NCTC11546_01682</name>
</gene>
<dbReference type="GO" id="GO:0004521">
    <property type="term" value="F:RNA endonuclease activity"/>
    <property type="evidence" value="ECO:0007669"/>
    <property type="project" value="TreeGrafter"/>
</dbReference>
<name>A0A2X2TPT1_CAPOC</name>
<dbReference type="InterPro" id="IPR004386">
    <property type="entry name" value="Toxin_YafQ-like"/>
</dbReference>
<evidence type="ECO:0000313" key="4">
    <source>
        <dbReference type="Proteomes" id="UP000249891"/>
    </source>
</evidence>
<accession>A0A2X2TPT1</accession>
<dbReference type="PIRSF" id="PIRSF006156">
    <property type="entry name" value="YafQ"/>
    <property type="match status" value="1"/>
</dbReference>
<feature type="active site" description="Proton donor" evidence="2">
    <location>
        <position position="96"/>
    </location>
</feature>
<dbReference type="RefSeq" id="WP_128091583.1">
    <property type="nucleotide sequence ID" value="NZ_UARG01000017.1"/>
</dbReference>
<evidence type="ECO:0000256" key="1">
    <source>
        <dbReference type="ARBA" id="ARBA00022649"/>
    </source>
</evidence>
<sequence>MDNINRNVYEITYTGQFKKDYKKYRSNKNKILKIEDTIGLLEEGGVDNLPKSMKAHFLTGNYKGHLECHIEPDLLIIWLQYDKERKRILLVRLGSHSELFSK</sequence>
<dbReference type="SUPFAM" id="SSF143011">
    <property type="entry name" value="RelE-like"/>
    <property type="match status" value="1"/>
</dbReference>
<keyword evidence="3" id="KW-0378">Hydrolase</keyword>
<proteinExistence type="predicted"/>